<dbReference type="RefSeq" id="WP_095416684.1">
    <property type="nucleotide sequence ID" value="NZ_CP018477.1"/>
</dbReference>
<dbReference type="Proteomes" id="UP000215086">
    <property type="component" value="Chromosome"/>
</dbReference>
<dbReference type="AlphaFoldDB" id="A0A286RM87"/>
<accession>A0A286RM87</accession>
<sequence>MRWYIGRRWPYGKSPLLFGRTARPDWSTRWFRTRSARLDYRCSPGRRTLTLEPLESRLLLAAASLADLSTVSWSGSLGGTQYDEVRAAAVDPDGNLILVGTSFSSGWVSGGHDTTWGGDGDAFVVKISPEGTSLWSTYLGGTLDDGAAGVAVDADGNIYVAGWTRSTGWISGGYDTTYAGFGDGFVVKLSPTGAYLWGTYVGGSDWDAISAIALDGNGNIYVAGTTSSSGWIRGGFDSSYNGGTFDAFAAKLTTTGQFVWSTYLGGSQRDYAFALAFAEGAVYVAGRTSSPDWMVAGEDLTYGGSYDGFLVRLSSTGQRVWSTYLGGSAEDAALAVAASQNAIYVAGRTASSDWSSQSPLIGPQGSQDAFILAMRPDGQTLWYTYLGGTGDDSATSAAVGNDGTILAGGQTALVDWAGGRILGSSGGGSEGILLRLSTTGQLLTSDVLGEEADDSVVALVPTPNSGFHVVGNTYSTPAWPTTALLGEPGDQDVFVAVLSLAQPPVIAELFADSPIVLRDEPLLLRAHGIADPNGLDTVNSVEFYLDTNGNENWDDDDLLLGATGLTAEGEAIWEVGATTLDAWPLGRYRFFAMARDNTGLASDPVATDVLYTKRVDLGTIDLRRIVETEPEAGKIFYRLLFTHLAGVSIRASAPANPESIHFALYDSDPLADSQLVPLAISQVANGTVQLELARIQPGAVYYLVLDVAPGSEIGEVIWTIANLVDRDPMTGAITVFDTSDDDTVQVAFTGDTSNPGTVISIRGVSFDLPATAESGQSIAIQAGPGHDVLIVTDSTGDDHVEAWPDRIVFHRGVASSPGVNFPGSVTAVTSTGFEEIHIYGTQGGHDTAWLSDTLWQNGADTAARMKFEPALGHVKWITPQSYLRIKFFELVDVLANGNNDRATFFDGPGDELFEGQWGLSRRTGPGYDVRAHGFPTVVAYSQTGTDRARLLDSVLKDELQFKPHKTELFDQSTGGNVYRVTVRGFPLIEAEATSPLDRDKAALWDTVFNELITATPEELVFARLLAEAPRPMLILRGFEFVKIRDSAGGQDQATVKTPLPYDLIFGAGWDVRTE</sequence>
<gene>
    <name evidence="1" type="ORF">THTE_4475</name>
</gene>
<dbReference type="InterPro" id="IPR011047">
    <property type="entry name" value="Quinoprotein_ADH-like_sf"/>
</dbReference>
<dbReference type="InterPro" id="IPR011042">
    <property type="entry name" value="6-blade_b-propeller_TolB-like"/>
</dbReference>
<protein>
    <submittedName>
        <fullName evidence="1">Cell surface protein</fullName>
    </submittedName>
</protein>
<name>A0A286RM87_9BACT</name>
<dbReference type="Pfam" id="PF06739">
    <property type="entry name" value="SBBP"/>
    <property type="match status" value="2"/>
</dbReference>
<keyword evidence="2" id="KW-1185">Reference proteome</keyword>
<dbReference type="EMBL" id="CP018477">
    <property type="protein sequence ID" value="ASV77076.1"/>
    <property type="molecule type" value="Genomic_DNA"/>
</dbReference>
<dbReference type="InterPro" id="IPR010620">
    <property type="entry name" value="SBBP_repeat"/>
</dbReference>
<dbReference type="OrthoDB" id="253958at2"/>
<dbReference type="InterPro" id="IPR052918">
    <property type="entry name" value="Motility_Chemotaxis_Reg"/>
</dbReference>
<evidence type="ECO:0000313" key="1">
    <source>
        <dbReference type="EMBL" id="ASV77076.1"/>
    </source>
</evidence>
<dbReference type="KEGG" id="ttf:THTE_4475"/>
<dbReference type="SUPFAM" id="SSF50998">
    <property type="entry name" value="Quinoprotein alcohol dehydrogenase-like"/>
    <property type="match status" value="1"/>
</dbReference>
<proteinExistence type="predicted"/>
<organism evidence="1 2">
    <name type="scientific">Thermogutta terrifontis</name>
    <dbReference type="NCBI Taxonomy" id="1331910"/>
    <lineage>
        <taxon>Bacteria</taxon>
        <taxon>Pseudomonadati</taxon>
        <taxon>Planctomycetota</taxon>
        <taxon>Planctomycetia</taxon>
        <taxon>Pirellulales</taxon>
        <taxon>Thermoguttaceae</taxon>
        <taxon>Thermogutta</taxon>
    </lineage>
</organism>
<evidence type="ECO:0000313" key="2">
    <source>
        <dbReference type="Proteomes" id="UP000215086"/>
    </source>
</evidence>
<dbReference type="PANTHER" id="PTHR35580:SF1">
    <property type="entry name" value="PHYTASE-LIKE DOMAIN-CONTAINING PROTEIN"/>
    <property type="match status" value="1"/>
</dbReference>
<dbReference type="PANTHER" id="PTHR35580">
    <property type="entry name" value="CELL SURFACE GLYCOPROTEIN (S-LAYER PROTEIN)-LIKE PROTEIN"/>
    <property type="match status" value="1"/>
</dbReference>
<dbReference type="SUPFAM" id="SSF101898">
    <property type="entry name" value="NHL repeat"/>
    <property type="match status" value="1"/>
</dbReference>
<dbReference type="Gene3D" id="2.120.10.30">
    <property type="entry name" value="TolB, C-terminal domain"/>
    <property type="match status" value="1"/>
</dbReference>
<reference evidence="1 2" key="1">
    <citation type="journal article" name="Front. Microbiol.">
        <title>Sugar Metabolism of the First Thermophilic Planctomycete Thermogutta terrifontis: Comparative Genomic and Transcriptomic Approaches.</title>
        <authorList>
            <person name="Elcheninov A.G."/>
            <person name="Menzel P."/>
            <person name="Gudbergsdottir S.R."/>
            <person name="Slesarev A.I."/>
            <person name="Kadnikov V.V."/>
            <person name="Krogh A."/>
            <person name="Bonch-Osmolovskaya E.A."/>
            <person name="Peng X."/>
            <person name="Kublanov I.V."/>
        </authorList>
    </citation>
    <scope>NUCLEOTIDE SEQUENCE [LARGE SCALE GENOMIC DNA]</scope>
    <source>
        <strain evidence="1 2">R1</strain>
    </source>
</reference>